<dbReference type="SUPFAM" id="SSF47203">
    <property type="entry name" value="Acyl-CoA dehydrogenase C-terminal domain-like"/>
    <property type="match status" value="1"/>
</dbReference>
<dbReference type="InterPro" id="IPR006089">
    <property type="entry name" value="Acyl-CoA_DH_CS"/>
</dbReference>
<evidence type="ECO:0000256" key="4">
    <source>
        <dbReference type="ARBA" id="ARBA00009347"/>
    </source>
</evidence>
<feature type="domain" description="Acyl-CoA oxidase/dehydrogenase middle" evidence="24">
    <location>
        <begin position="205"/>
        <end position="300"/>
    </location>
</feature>
<evidence type="ECO:0000256" key="18">
    <source>
        <dbReference type="ARBA" id="ARBA00052875"/>
    </source>
</evidence>
<feature type="binding site" evidence="21">
    <location>
        <begin position="239"/>
        <end position="241"/>
    </location>
    <ligand>
        <name>FAD</name>
        <dbReference type="ChEBI" id="CHEBI:57692"/>
    </ligand>
</feature>
<dbReference type="PROSITE" id="PS00072">
    <property type="entry name" value="ACYL_COA_DH_1"/>
    <property type="match status" value="1"/>
</dbReference>
<proteinExistence type="inferred from homology"/>
<comment type="function">
    <text evidence="14">Catalyzes the conversion of isovaleryl-CoA/3-methylbutanoyl-CoA to 3-methylbut-2-enoyl-CoA as an intermediate step in the leucine (Leu) catabolic pathway. To a lesser extent, is also able to catalyze the oxidation of other saturated short-chain acyl-CoA thioesters as pentanoyl-CoA, hexenoyl-CoA and butenoyl-CoA.</text>
</comment>
<evidence type="ECO:0000256" key="16">
    <source>
        <dbReference type="ARBA" id="ARBA00048345"/>
    </source>
</evidence>
<dbReference type="PANTHER" id="PTHR43884">
    <property type="entry name" value="ACYL-COA DEHYDROGENASE"/>
    <property type="match status" value="1"/>
</dbReference>
<evidence type="ECO:0000259" key="25">
    <source>
        <dbReference type="Pfam" id="PF02771"/>
    </source>
</evidence>
<feature type="binding site" evidence="20">
    <location>
        <position position="316"/>
    </location>
    <ligand>
        <name>substrate</name>
    </ligand>
</feature>
<feature type="binding site" evidence="21">
    <location>
        <position position="362"/>
    </location>
    <ligand>
        <name>FAD</name>
        <dbReference type="ChEBI" id="CHEBI:57692"/>
    </ligand>
</feature>
<evidence type="ECO:0000256" key="2">
    <source>
        <dbReference type="ARBA" id="ARBA00004173"/>
    </source>
</evidence>
<keyword evidence="27" id="KW-1185">Reference proteome</keyword>
<evidence type="ECO:0000256" key="15">
    <source>
        <dbReference type="ARBA" id="ARBA00047736"/>
    </source>
</evidence>
<dbReference type="InterPro" id="IPR036250">
    <property type="entry name" value="AcylCo_DH-like_C"/>
</dbReference>
<feature type="binding site" evidence="21">
    <location>
        <position position="351"/>
    </location>
    <ligand>
        <name>FAD</name>
        <dbReference type="ChEBI" id="CHEBI:57692"/>
    </ligand>
</feature>
<feature type="binding site" evidence="20">
    <location>
        <begin position="323"/>
        <end position="326"/>
    </location>
    <ligand>
        <name>substrate</name>
    </ligand>
</feature>
<feature type="binding site" evidence="20">
    <location>
        <position position="215"/>
    </location>
    <ligand>
        <name>substrate</name>
    </ligand>
</feature>
<evidence type="ECO:0000256" key="13">
    <source>
        <dbReference type="ARBA" id="ARBA00031895"/>
    </source>
</evidence>
<evidence type="ECO:0000259" key="23">
    <source>
        <dbReference type="Pfam" id="PF00441"/>
    </source>
</evidence>
<dbReference type="InterPro" id="IPR009100">
    <property type="entry name" value="AcylCoA_DH/oxidase_NM_dom_sf"/>
</dbReference>
<keyword evidence="8 22" id="KW-0285">Flavoprotein</keyword>
<dbReference type="CDD" id="cd01156">
    <property type="entry name" value="IVD"/>
    <property type="match status" value="1"/>
</dbReference>
<dbReference type="Gene3D" id="2.40.110.10">
    <property type="entry name" value="Butyryl-CoA Dehydrogenase, subunit A, domain 2"/>
    <property type="match status" value="1"/>
</dbReference>
<dbReference type="InterPro" id="IPR034183">
    <property type="entry name" value="IVD"/>
</dbReference>
<feature type="domain" description="Acyl-CoA dehydrogenase/oxidase N-terminal" evidence="25">
    <location>
        <begin position="87"/>
        <end position="201"/>
    </location>
</feature>
<evidence type="ECO:0000256" key="1">
    <source>
        <dbReference type="ARBA" id="ARBA00001974"/>
    </source>
</evidence>
<feature type="binding site" evidence="20">
    <location>
        <begin position="446"/>
        <end position="447"/>
    </location>
    <ligand>
        <name>substrate</name>
    </ligand>
</feature>
<dbReference type="Gene3D" id="1.20.140.10">
    <property type="entry name" value="Butyryl-CoA Dehydrogenase, subunit A, domain 3"/>
    <property type="match status" value="1"/>
</dbReference>
<protein>
    <recommendedName>
        <fullName evidence="7">Isovaleryl-CoA dehydrogenase, mitochondrial</fullName>
        <ecNumber evidence="6">1.3.8.1</ecNumber>
        <ecNumber evidence="5">1.3.8.4</ecNumber>
    </recommendedName>
    <alternativeName>
        <fullName evidence="13">Butyryl-CoA dehydrogenase</fullName>
    </alternativeName>
</protein>
<feature type="active site" description="Proton acceptor" evidence="19">
    <location>
        <position position="325"/>
    </location>
</feature>
<dbReference type="InterPro" id="IPR046373">
    <property type="entry name" value="Acyl-CoA_Oxase/DH_mid-dom_sf"/>
</dbReference>
<evidence type="ECO:0000259" key="24">
    <source>
        <dbReference type="Pfam" id="PF02770"/>
    </source>
</evidence>
<evidence type="ECO:0000256" key="6">
    <source>
        <dbReference type="ARBA" id="ARBA00012046"/>
    </source>
</evidence>
<dbReference type="Proteomes" id="UP000593567">
    <property type="component" value="Unassembled WGS sequence"/>
</dbReference>
<dbReference type="EC" id="1.3.8.1" evidence="6"/>
<name>A0A7J7K147_BUGNE</name>
<organism evidence="26 27">
    <name type="scientific">Bugula neritina</name>
    <name type="common">Brown bryozoan</name>
    <name type="synonym">Sertularia neritina</name>
    <dbReference type="NCBI Taxonomy" id="10212"/>
    <lineage>
        <taxon>Eukaryota</taxon>
        <taxon>Metazoa</taxon>
        <taxon>Spiralia</taxon>
        <taxon>Lophotrochozoa</taxon>
        <taxon>Bryozoa</taxon>
        <taxon>Gymnolaemata</taxon>
        <taxon>Cheilostomatida</taxon>
        <taxon>Flustrina</taxon>
        <taxon>Buguloidea</taxon>
        <taxon>Bugulidae</taxon>
        <taxon>Bugula</taxon>
    </lineage>
</organism>
<feature type="binding site" evidence="21">
    <location>
        <begin position="448"/>
        <end position="450"/>
    </location>
    <ligand>
        <name>FAD</name>
        <dbReference type="ChEBI" id="CHEBI:57692"/>
    </ligand>
</feature>
<dbReference type="FunFam" id="1.10.540.10:FF:000007">
    <property type="entry name" value="Isovaleryl-CoA dehydrogenase, mitochondrial"/>
    <property type="match status" value="1"/>
</dbReference>
<evidence type="ECO:0000313" key="27">
    <source>
        <dbReference type="Proteomes" id="UP000593567"/>
    </source>
</evidence>
<comment type="cofactor">
    <cofactor evidence="1 21 22">
        <name>FAD</name>
        <dbReference type="ChEBI" id="CHEBI:57692"/>
    </cofactor>
</comment>
<comment type="subcellular location">
    <subcellularLocation>
        <location evidence="2">Mitochondrion</location>
    </subcellularLocation>
</comment>
<dbReference type="InterPro" id="IPR006091">
    <property type="entry name" value="Acyl-CoA_Oxase/DH_mid-dom"/>
</dbReference>
<feature type="binding site" evidence="21">
    <location>
        <begin position="206"/>
        <end position="215"/>
    </location>
    <ligand>
        <name>FAD</name>
        <dbReference type="ChEBI" id="CHEBI:57692"/>
    </ligand>
</feature>
<comment type="catalytic activity">
    <reaction evidence="15">
        <text>butanoyl-CoA + oxidized [electron-transfer flavoprotein] + H(+) = (2E)-butenoyl-CoA + reduced [electron-transfer flavoprotein]</text>
        <dbReference type="Rhea" id="RHEA:24004"/>
        <dbReference type="Rhea" id="RHEA-COMP:10685"/>
        <dbReference type="Rhea" id="RHEA-COMP:10686"/>
        <dbReference type="ChEBI" id="CHEBI:15378"/>
        <dbReference type="ChEBI" id="CHEBI:57332"/>
        <dbReference type="ChEBI" id="CHEBI:57371"/>
        <dbReference type="ChEBI" id="CHEBI:57692"/>
        <dbReference type="ChEBI" id="CHEBI:58307"/>
        <dbReference type="EC" id="1.3.8.1"/>
    </reaction>
</comment>
<evidence type="ECO:0000256" key="17">
    <source>
        <dbReference type="ARBA" id="ARBA00048375"/>
    </source>
</evidence>
<dbReference type="FunFam" id="1.20.140.10:FF:000003">
    <property type="entry name" value="isovaleryl-CoA dehydrogenase, mitochondrial"/>
    <property type="match status" value="1"/>
</dbReference>
<evidence type="ECO:0000256" key="19">
    <source>
        <dbReference type="PIRSR" id="PIRSR634183-1"/>
    </source>
</evidence>
<keyword evidence="12" id="KW-0496">Mitochondrion</keyword>
<evidence type="ECO:0000256" key="9">
    <source>
        <dbReference type="ARBA" id="ARBA00022827"/>
    </source>
</evidence>
<dbReference type="OrthoDB" id="9988775at2759"/>
<dbReference type="InterPro" id="IPR037069">
    <property type="entry name" value="AcylCoA_DH/ox_N_sf"/>
</dbReference>
<evidence type="ECO:0000256" key="12">
    <source>
        <dbReference type="ARBA" id="ARBA00023128"/>
    </source>
</evidence>
<evidence type="ECO:0000256" key="7">
    <source>
        <dbReference type="ARBA" id="ARBA00018258"/>
    </source>
</evidence>
<dbReference type="GO" id="GO:0006552">
    <property type="term" value="P:L-leucine catabolic process"/>
    <property type="evidence" value="ECO:0007669"/>
    <property type="project" value="UniProtKB-UniPathway"/>
</dbReference>
<feature type="binding site" evidence="21">
    <location>
        <begin position="419"/>
        <end position="423"/>
    </location>
    <ligand>
        <name>FAD</name>
        <dbReference type="ChEBI" id="CHEBI:57692"/>
    </ligand>
</feature>
<evidence type="ECO:0000256" key="21">
    <source>
        <dbReference type="PIRSR" id="PIRSR634183-3"/>
    </source>
</evidence>
<keyword evidence="10" id="KW-0809">Transit peptide</keyword>
<keyword evidence="9 21" id="KW-0274">FAD</keyword>
<dbReference type="Gene3D" id="1.10.540.10">
    <property type="entry name" value="Acyl-CoA dehydrogenase/oxidase, N-terminal domain"/>
    <property type="match status" value="1"/>
</dbReference>
<dbReference type="Pfam" id="PF02771">
    <property type="entry name" value="Acyl-CoA_dh_N"/>
    <property type="match status" value="1"/>
</dbReference>
<gene>
    <name evidence="26" type="ORF">EB796_009373</name>
</gene>
<evidence type="ECO:0000256" key="8">
    <source>
        <dbReference type="ARBA" id="ARBA00022630"/>
    </source>
</evidence>
<sequence>MFFRTTPKYSNLFKIIKGSVLTPNAGPLQFKPPTSSLSTSTSSNLSSSVLACNIYSNIYKSRNCCYRYCNFRQFSHYPINDQFFGLNDEQIQLRETVFNFLQKELAPFADQIDKENGWSKQHDFWKKLGDMGFLGMTAPVEFGGTDMSYLEHCLVMEEMSRVSAAIALSYGAHSNLCVNQISKNGNEEQKAKYLPKLCSGEFIGALAMSEAGSGSDVVSMKTTAVKKGDYYVLNGSKFWITNGPDADVLVVYAKTDPSKHQKGITTFLIEKDMEGFSQGIKLDKLGMRGSNTGELIFEDCKVPESHILGRVGFGVYILMSGLDVERTLGAAGPLGLMQACCDVAFDYAHQREQFGKKIGTYQLLQGKMADMYTQLSVTRSYVYNVAKALDNGNRVPKDCAAVILYAAEKATQVALDAIQILGGNGYINDYPTGRFLRDAKLYEIGAGTSEVRRMVIGRSLNQEYMQ</sequence>
<feature type="domain" description="Acyl-CoA dehydrogenase/oxidase C-terminal" evidence="23">
    <location>
        <begin position="314"/>
        <end position="460"/>
    </location>
</feature>
<dbReference type="GO" id="GO:0005739">
    <property type="term" value="C:mitochondrion"/>
    <property type="evidence" value="ECO:0007669"/>
    <property type="project" value="UniProtKB-SubCell"/>
</dbReference>
<dbReference type="UniPathway" id="UPA00363">
    <property type="reaction ID" value="UER00860"/>
</dbReference>
<dbReference type="InterPro" id="IPR013786">
    <property type="entry name" value="AcylCoA_DH/ox_N"/>
</dbReference>
<comment type="catalytic activity">
    <reaction evidence="18">
        <text>3-methylbutanoyl-CoA + oxidized [electron-transfer flavoprotein] + H(+) = 3-methylbut-2-enoyl-CoA + reduced [electron-transfer flavoprotein]</text>
        <dbReference type="Rhea" id="RHEA:12276"/>
        <dbReference type="Rhea" id="RHEA-COMP:10685"/>
        <dbReference type="Rhea" id="RHEA-COMP:10686"/>
        <dbReference type="ChEBI" id="CHEBI:15378"/>
        <dbReference type="ChEBI" id="CHEBI:57344"/>
        <dbReference type="ChEBI" id="CHEBI:57345"/>
        <dbReference type="ChEBI" id="CHEBI:57692"/>
        <dbReference type="ChEBI" id="CHEBI:58307"/>
        <dbReference type="EC" id="1.3.8.4"/>
    </reaction>
</comment>
<dbReference type="PROSITE" id="PS00073">
    <property type="entry name" value="ACYL_COA_DH_2"/>
    <property type="match status" value="1"/>
</dbReference>
<dbReference type="GO" id="GO:0050660">
    <property type="term" value="F:flavin adenine dinucleotide binding"/>
    <property type="evidence" value="ECO:0007669"/>
    <property type="project" value="InterPro"/>
</dbReference>
<comment type="caution">
    <text evidence="26">The sequence shown here is derived from an EMBL/GenBank/DDBJ whole genome shotgun (WGS) entry which is preliminary data.</text>
</comment>
<comment type="pathway">
    <text evidence="3">Amino-acid degradation; L-leucine degradation; (S)-3-hydroxy-3-methylglutaryl-CoA from 3-isovaleryl-CoA: step 1/3.</text>
</comment>
<evidence type="ECO:0000256" key="5">
    <source>
        <dbReference type="ARBA" id="ARBA00012044"/>
    </source>
</evidence>
<evidence type="ECO:0000256" key="3">
    <source>
        <dbReference type="ARBA" id="ARBA00004898"/>
    </source>
</evidence>
<evidence type="ECO:0000256" key="14">
    <source>
        <dbReference type="ARBA" id="ARBA00045583"/>
    </source>
</evidence>
<dbReference type="AlphaFoldDB" id="A0A7J7K147"/>
<dbReference type="Pfam" id="PF02770">
    <property type="entry name" value="Acyl-CoA_dh_M"/>
    <property type="match status" value="1"/>
</dbReference>
<keyword evidence="11 22" id="KW-0560">Oxidoreductase</keyword>
<evidence type="ECO:0000256" key="22">
    <source>
        <dbReference type="RuleBase" id="RU362125"/>
    </source>
</evidence>
<evidence type="ECO:0000256" key="10">
    <source>
        <dbReference type="ARBA" id="ARBA00022946"/>
    </source>
</evidence>
<dbReference type="EMBL" id="VXIV02001514">
    <property type="protein sequence ID" value="KAF6032352.1"/>
    <property type="molecule type" value="Genomic_DNA"/>
</dbReference>
<comment type="catalytic activity">
    <reaction evidence="17">
        <text>hexanoyl-CoA + oxidized [electron-transfer flavoprotein] + H(+) = (2E)-hexenoyl-CoA + reduced [electron-transfer flavoprotein]</text>
        <dbReference type="Rhea" id="RHEA:43464"/>
        <dbReference type="Rhea" id="RHEA-COMP:10685"/>
        <dbReference type="Rhea" id="RHEA-COMP:10686"/>
        <dbReference type="ChEBI" id="CHEBI:15378"/>
        <dbReference type="ChEBI" id="CHEBI:57692"/>
        <dbReference type="ChEBI" id="CHEBI:58307"/>
        <dbReference type="ChEBI" id="CHEBI:62077"/>
        <dbReference type="ChEBI" id="CHEBI:62620"/>
    </reaction>
</comment>
<evidence type="ECO:0000256" key="11">
    <source>
        <dbReference type="ARBA" id="ARBA00023002"/>
    </source>
</evidence>
<evidence type="ECO:0000313" key="26">
    <source>
        <dbReference type="EMBL" id="KAF6032352.1"/>
    </source>
</evidence>
<comment type="catalytic activity">
    <reaction evidence="16">
        <text>pentanoyl-CoA + oxidized [electron-transfer flavoprotein] + H(+) = (2E)-pentenoyl-CoA + reduced [electron-transfer flavoprotein]</text>
        <dbReference type="Rhea" id="RHEA:43456"/>
        <dbReference type="Rhea" id="RHEA-COMP:10685"/>
        <dbReference type="Rhea" id="RHEA-COMP:10686"/>
        <dbReference type="ChEBI" id="CHEBI:15378"/>
        <dbReference type="ChEBI" id="CHEBI:57389"/>
        <dbReference type="ChEBI" id="CHEBI:57692"/>
        <dbReference type="ChEBI" id="CHEBI:58307"/>
        <dbReference type="ChEBI" id="CHEBI:86160"/>
    </reaction>
</comment>
<dbReference type="EC" id="1.3.8.4" evidence="5"/>
<dbReference type="FunFam" id="2.40.110.10:FF:000004">
    <property type="entry name" value="Isovaleryl-CoA dehydrogenase, mitochondrial"/>
    <property type="match status" value="1"/>
</dbReference>
<dbReference type="InterPro" id="IPR009075">
    <property type="entry name" value="AcylCo_DH/oxidase_C"/>
</dbReference>
<comment type="similarity">
    <text evidence="4 22">Belongs to the acyl-CoA dehydrogenase family.</text>
</comment>
<dbReference type="SUPFAM" id="SSF56645">
    <property type="entry name" value="Acyl-CoA dehydrogenase NM domain-like"/>
    <property type="match status" value="1"/>
</dbReference>
<accession>A0A7J7K147</accession>
<dbReference type="GO" id="GO:0008470">
    <property type="term" value="F:3-methylbutanoyl-CoA dehydrogenase activity"/>
    <property type="evidence" value="ECO:0007669"/>
    <property type="project" value="UniProtKB-EC"/>
</dbReference>
<dbReference type="PANTHER" id="PTHR43884:SF12">
    <property type="entry name" value="ISOVALERYL-COA DEHYDROGENASE, MITOCHONDRIAL-RELATED"/>
    <property type="match status" value="1"/>
</dbReference>
<reference evidence="26" key="1">
    <citation type="submission" date="2020-06" db="EMBL/GenBank/DDBJ databases">
        <title>Draft genome of Bugula neritina, a colonial animal packing powerful symbionts and potential medicines.</title>
        <authorList>
            <person name="Rayko M."/>
        </authorList>
    </citation>
    <scope>NUCLEOTIDE SEQUENCE [LARGE SCALE GENOMIC DNA]</scope>
    <source>
        <strain evidence="26">Kwan_BN1</strain>
    </source>
</reference>
<evidence type="ECO:0000256" key="20">
    <source>
        <dbReference type="PIRSR" id="PIRSR634183-2"/>
    </source>
</evidence>
<dbReference type="Pfam" id="PF00441">
    <property type="entry name" value="Acyl-CoA_dh_1"/>
    <property type="match status" value="1"/>
</dbReference>